<reference evidence="2 3" key="1">
    <citation type="submission" date="2015-02" db="EMBL/GenBank/DDBJ databases">
        <title>Draft genome of a novel marine cyanobacterium (Chroococcales) isolated from South Atlantic Ocean.</title>
        <authorList>
            <person name="Rigonato J."/>
            <person name="Alvarenga D.O."/>
            <person name="Branco L.H."/>
            <person name="Varani A.M."/>
            <person name="Brandini F.P."/>
            <person name="Fiore M.F."/>
        </authorList>
    </citation>
    <scope>NUCLEOTIDE SEQUENCE [LARGE SCALE GENOMIC DNA]</scope>
    <source>
        <strain evidence="2 3">CENA595</strain>
    </source>
</reference>
<feature type="compositionally biased region" description="Basic and acidic residues" evidence="1">
    <location>
        <begin position="618"/>
        <end position="634"/>
    </location>
</feature>
<dbReference type="Proteomes" id="UP000032452">
    <property type="component" value="Unassembled WGS sequence"/>
</dbReference>
<dbReference type="STRING" id="1618023.UH38_24130"/>
<sequence>MVRIRKLKKEPGVNITFDLEEPEGLPWNEAPEGLTPIGDTGLYATPSEPADPRDCDRYPDSIYCGNPFTPSFASIEPSFILDKCNVGVQFDGAFGFIKVPPVAIVWRLPECRNPPPSKPIPIPPGTDSPVPFPPHNCQDTSTSIIVIYKAFQADIEEWNNRYPNSISGVNIGRHYARSVITRSVTNIEFPYTGTIGQYRDANGILRTTYSARVDFTTTFNFTYNQNWADAFRGGDISQQGEVTINNYFLMPNTAYRESDNQTRGEIYQTSIIQFKNELENYRNTSTAQPHTDMHGVPDGTMQETVVYGVAVKCGRTSNNNNPPPPRKVSPPPKHCCMTCCPTNNNNDELIRLLIAKIDKLSNTVGVDEYPASLPASLISKDEGFLGNLIPNQNKEIPNLTQFLAWYVERFDEVLGQWEIPIEIKDSDPSKPGDQPLGVKLPNMAEAIGEMFTLAFQTNLNTETLLNFAVRSAAEGITDKQQNFITYKLLQSLTEWAGYKQKDIKVKMPLLFTLGKTRYDEILKESEIDVAVTDFDEKFGLEADLIRFREAASILAANYKRKVNPNGDIKAQILKHLLDAYSAVNKVNKDEDDNDWDDFVKQVEEGFKNVPGVTNPDKPYGRDYSQRPKIRDLTKLDPPTEQP</sequence>
<dbReference type="EMBL" id="JYON01000047">
    <property type="protein sequence ID" value="KJH69395.1"/>
    <property type="molecule type" value="Genomic_DNA"/>
</dbReference>
<evidence type="ECO:0000256" key="1">
    <source>
        <dbReference type="SAM" id="MobiDB-lite"/>
    </source>
</evidence>
<comment type="caution">
    <text evidence="2">The sequence shown here is derived from an EMBL/GenBank/DDBJ whole genome shotgun (WGS) entry which is preliminary data.</text>
</comment>
<dbReference type="PATRIC" id="fig|1618023.3.peg.639"/>
<protein>
    <submittedName>
        <fullName evidence="2">Uncharacterized protein</fullName>
    </submittedName>
</protein>
<feature type="region of interest" description="Disordered" evidence="1">
    <location>
        <begin position="606"/>
        <end position="642"/>
    </location>
</feature>
<proteinExistence type="predicted"/>
<dbReference type="RefSeq" id="WP_045057265.1">
    <property type="nucleotide sequence ID" value="NZ_CAWMDP010000010.1"/>
</dbReference>
<organism evidence="2 3">
    <name type="scientific">Aliterella atlantica CENA595</name>
    <dbReference type="NCBI Taxonomy" id="1618023"/>
    <lineage>
        <taxon>Bacteria</taxon>
        <taxon>Bacillati</taxon>
        <taxon>Cyanobacteriota</taxon>
        <taxon>Cyanophyceae</taxon>
        <taxon>Chroococcidiopsidales</taxon>
        <taxon>Aliterellaceae</taxon>
        <taxon>Aliterella</taxon>
    </lineage>
</organism>
<keyword evidence="3" id="KW-1185">Reference proteome</keyword>
<gene>
    <name evidence="2" type="ORF">UH38_24130</name>
</gene>
<accession>A0A0D8ZKY7</accession>
<evidence type="ECO:0000313" key="2">
    <source>
        <dbReference type="EMBL" id="KJH69395.1"/>
    </source>
</evidence>
<evidence type="ECO:0000313" key="3">
    <source>
        <dbReference type="Proteomes" id="UP000032452"/>
    </source>
</evidence>
<name>A0A0D8ZKY7_9CYAN</name>
<dbReference type="OrthoDB" id="487193at2"/>
<dbReference type="AlphaFoldDB" id="A0A0D8ZKY7"/>